<evidence type="ECO:0000313" key="1">
    <source>
        <dbReference type="EnsemblPlants" id="OPUNC04G09800.1"/>
    </source>
</evidence>
<protein>
    <submittedName>
        <fullName evidence="1">Uncharacterized protein</fullName>
    </submittedName>
</protein>
<organism evidence="1">
    <name type="scientific">Oryza punctata</name>
    <name type="common">Red rice</name>
    <dbReference type="NCBI Taxonomy" id="4537"/>
    <lineage>
        <taxon>Eukaryota</taxon>
        <taxon>Viridiplantae</taxon>
        <taxon>Streptophyta</taxon>
        <taxon>Embryophyta</taxon>
        <taxon>Tracheophyta</taxon>
        <taxon>Spermatophyta</taxon>
        <taxon>Magnoliopsida</taxon>
        <taxon>Liliopsida</taxon>
        <taxon>Poales</taxon>
        <taxon>Poaceae</taxon>
        <taxon>BOP clade</taxon>
        <taxon>Oryzoideae</taxon>
        <taxon>Oryzeae</taxon>
        <taxon>Oryzinae</taxon>
        <taxon>Oryza</taxon>
    </lineage>
</organism>
<dbReference type="EnsemblPlants" id="OPUNC04G09800.2">
    <property type="protein sequence ID" value="OPUNC04G09800.2"/>
    <property type="gene ID" value="OPUNC04G09800"/>
</dbReference>
<dbReference type="Gramene" id="OPUNC04G09800.1">
    <property type="protein sequence ID" value="OPUNC04G09800.1"/>
    <property type="gene ID" value="OPUNC04G09800"/>
</dbReference>
<evidence type="ECO:0000313" key="2">
    <source>
        <dbReference type="Proteomes" id="UP000026962"/>
    </source>
</evidence>
<dbReference type="Proteomes" id="UP000026962">
    <property type="component" value="Chromosome 4"/>
</dbReference>
<accession>A0A0E0KQ95</accession>
<keyword evidence="2" id="KW-1185">Reference proteome</keyword>
<sequence>MAAMPVAAARA</sequence>
<reference evidence="1" key="1">
    <citation type="submission" date="2015-04" db="UniProtKB">
        <authorList>
            <consortium name="EnsemblPlants"/>
        </authorList>
    </citation>
    <scope>IDENTIFICATION</scope>
</reference>
<dbReference type="EnsemblPlants" id="OPUNC04G09800.1">
    <property type="protein sequence ID" value="OPUNC04G09800.1"/>
    <property type="gene ID" value="OPUNC04G09800"/>
</dbReference>
<dbReference type="HOGENOM" id="CLU_3437666_0_0_1"/>
<reference evidence="1" key="2">
    <citation type="submission" date="2018-05" db="EMBL/GenBank/DDBJ databases">
        <title>OpunRS2 (Oryza punctata Reference Sequence Version 2).</title>
        <authorList>
            <person name="Zhang J."/>
            <person name="Kudrna D."/>
            <person name="Lee S."/>
            <person name="Talag J."/>
            <person name="Welchert J."/>
            <person name="Wing R.A."/>
        </authorList>
    </citation>
    <scope>NUCLEOTIDE SEQUENCE [LARGE SCALE GENOMIC DNA]</scope>
</reference>
<name>A0A0E0KQ95_ORYPU</name>
<dbReference type="Gramene" id="OPUNC04G09800.2">
    <property type="protein sequence ID" value="OPUNC04G09800.2"/>
    <property type="gene ID" value="OPUNC04G09800"/>
</dbReference>
<proteinExistence type="predicted"/>